<evidence type="ECO:0000313" key="2">
    <source>
        <dbReference type="EMBL" id="REE96796.1"/>
    </source>
</evidence>
<gene>
    <name evidence="2" type="ORF">DFJ69_2247</name>
</gene>
<comment type="caution">
    <text evidence="2">The sequence shown here is derived from an EMBL/GenBank/DDBJ whole genome shotgun (WGS) entry which is preliminary data.</text>
</comment>
<dbReference type="RefSeq" id="WP_116022389.1">
    <property type="nucleotide sequence ID" value="NZ_QTTT01000001.1"/>
</dbReference>
<name>A0A3D9SLI9_9ACTN</name>
<reference evidence="2 3" key="1">
    <citation type="submission" date="2018-08" db="EMBL/GenBank/DDBJ databases">
        <title>Sequencing the genomes of 1000 actinobacteria strains.</title>
        <authorList>
            <person name="Klenk H.-P."/>
        </authorList>
    </citation>
    <scope>NUCLEOTIDE SEQUENCE [LARGE SCALE GENOMIC DNA]</scope>
    <source>
        <strain evidence="2 3">DSM 43927</strain>
    </source>
</reference>
<evidence type="ECO:0000313" key="3">
    <source>
        <dbReference type="Proteomes" id="UP000256661"/>
    </source>
</evidence>
<accession>A0A3D9SLI9</accession>
<feature type="region of interest" description="Disordered" evidence="1">
    <location>
        <begin position="1"/>
        <end position="64"/>
    </location>
</feature>
<organism evidence="2 3">
    <name type="scientific">Thermomonospora umbrina</name>
    <dbReference type="NCBI Taxonomy" id="111806"/>
    <lineage>
        <taxon>Bacteria</taxon>
        <taxon>Bacillati</taxon>
        <taxon>Actinomycetota</taxon>
        <taxon>Actinomycetes</taxon>
        <taxon>Streptosporangiales</taxon>
        <taxon>Thermomonosporaceae</taxon>
        <taxon>Thermomonospora</taxon>
    </lineage>
</organism>
<dbReference type="Proteomes" id="UP000256661">
    <property type="component" value="Unassembled WGS sequence"/>
</dbReference>
<dbReference type="AlphaFoldDB" id="A0A3D9SLI9"/>
<keyword evidence="3" id="KW-1185">Reference proteome</keyword>
<evidence type="ECO:0000256" key="1">
    <source>
        <dbReference type="SAM" id="MobiDB-lite"/>
    </source>
</evidence>
<proteinExistence type="predicted"/>
<feature type="compositionally biased region" description="Basic and acidic residues" evidence="1">
    <location>
        <begin position="1"/>
        <end position="21"/>
    </location>
</feature>
<protein>
    <submittedName>
        <fullName evidence="2">Uncharacterized protein</fullName>
    </submittedName>
</protein>
<sequence length="64" mass="6643">MPERGARTATDDRPWYRESMGEHTAGPGARPTTSSEGMLASARALAPDGPAGIRTAGSKTGSER</sequence>
<dbReference type="EMBL" id="QTTT01000001">
    <property type="protein sequence ID" value="REE96796.1"/>
    <property type="molecule type" value="Genomic_DNA"/>
</dbReference>